<accession>A0A445HMY9</accession>
<reference evidence="9 10" key="1">
    <citation type="submission" date="2018-09" db="EMBL/GenBank/DDBJ databases">
        <title>A high-quality reference genome of wild soybean provides a powerful tool to mine soybean genomes.</title>
        <authorList>
            <person name="Xie M."/>
            <person name="Chung C.Y.L."/>
            <person name="Li M.-W."/>
            <person name="Wong F.-L."/>
            <person name="Chan T.-F."/>
            <person name="Lam H.-M."/>
        </authorList>
    </citation>
    <scope>NUCLEOTIDE SEQUENCE [LARGE SCALE GENOMIC DNA]</scope>
    <source>
        <strain evidence="10">cv. W05</strain>
        <tissue evidence="9">Hypocotyl of etiolated seedlings</tissue>
    </source>
</reference>
<keyword evidence="4 6" id="KW-0804">Transcription</keyword>
<protein>
    <recommendedName>
        <fullName evidence="6">AT-hook motif nuclear-localized protein</fullName>
    </recommendedName>
</protein>
<evidence type="ECO:0000313" key="9">
    <source>
        <dbReference type="EMBL" id="RZB74944.1"/>
    </source>
</evidence>
<sequence length="373" mass="38708">MEKQNHTTDTDEFSTLGPTSNEPHTPMVHVNADNNNNNVVSAAVNVGVGSVSELVVAVAKSEAVGSGQMVKRGRGRPRKYDAVGSAVLPATTGPPGFSDQTVKRGRGRPRGSGKLQILASIGGFVAETAGGSIIPHVLTVKIGEDLVSTIMSFFDKGPRAVCILSATGAVSDVAIRQNGASHVIMRLEGTFEILSLSGACTYTSSPSGLVRKTGSLSVSLARTDGRVFGGVLESALVAACPIQLVMASFKQNISSQQIKRKQLSESSNAPLMLCNSDSERDQLKLPKLTGGEKSCPSPPPTTLEPTATANGVADNVFVATSNGMVDNAITPDHNVHSPSVNGVVDLDSQAPQPASDDSDQRTYADVSASVMVL</sequence>
<dbReference type="CDD" id="cd11378">
    <property type="entry name" value="DUF296"/>
    <property type="match status" value="1"/>
</dbReference>
<evidence type="ECO:0000256" key="3">
    <source>
        <dbReference type="ARBA" id="ARBA00023125"/>
    </source>
</evidence>
<evidence type="ECO:0000256" key="4">
    <source>
        <dbReference type="ARBA" id="ARBA00023163"/>
    </source>
</evidence>
<keyword evidence="2 6" id="KW-0805">Transcription regulation</keyword>
<dbReference type="Pfam" id="PF03479">
    <property type="entry name" value="PCC"/>
    <property type="match status" value="1"/>
</dbReference>
<dbReference type="SUPFAM" id="SSF117856">
    <property type="entry name" value="AF0104/ALDC/Ptd012-like"/>
    <property type="match status" value="1"/>
</dbReference>
<dbReference type="PRINTS" id="PR00929">
    <property type="entry name" value="ATHOOK"/>
</dbReference>
<evidence type="ECO:0000256" key="1">
    <source>
        <dbReference type="ARBA" id="ARBA00003687"/>
    </source>
</evidence>
<dbReference type="InterPro" id="IPR005175">
    <property type="entry name" value="PPC_dom"/>
</dbReference>
<keyword evidence="10" id="KW-1185">Reference proteome</keyword>
<comment type="caution">
    <text evidence="9">The sequence shown here is derived from an EMBL/GenBank/DDBJ whole genome shotgun (WGS) entry which is preliminary data.</text>
</comment>
<dbReference type="GO" id="GO:0003680">
    <property type="term" value="F:minor groove of adenine-thymine-rich DNA binding"/>
    <property type="evidence" value="ECO:0007669"/>
    <property type="project" value="UniProtKB-UniRule"/>
</dbReference>
<dbReference type="InterPro" id="IPR039605">
    <property type="entry name" value="AHL"/>
</dbReference>
<evidence type="ECO:0000256" key="6">
    <source>
        <dbReference type="RuleBase" id="RU367031"/>
    </source>
</evidence>
<evidence type="ECO:0000259" key="8">
    <source>
        <dbReference type="PROSITE" id="PS51742"/>
    </source>
</evidence>
<dbReference type="Gramene" id="XM_028336709.1">
    <property type="protein sequence ID" value="XP_028192510.1"/>
    <property type="gene ID" value="LOC114378162"/>
</dbReference>
<comment type="function">
    <text evidence="1 6">Transcription factor that specifically binds AT-rich DNA sequences related to the nuclear matrix attachment regions (MARs).</text>
</comment>
<keyword evidence="5 6" id="KW-0539">Nucleus</keyword>
<comment type="subcellular location">
    <subcellularLocation>
        <location evidence="6">Nucleus</location>
    </subcellularLocation>
</comment>
<dbReference type="EMBL" id="QZWG01000012">
    <property type="protein sequence ID" value="RZB74944.1"/>
    <property type="molecule type" value="Genomic_DNA"/>
</dbReference>
<feature type="region of interest" description="Disordered" evidence="7">
    <location>
        <begin position="1"/>
        <end position="34"/>
    </location>
</feature>
<dbReference type="PANTHER" id="PTHR31500">
    <property type="entry name" value="AT-HOOK MOTIF NUCLEAR-LOCALIZED PROTEIN 9"/>
    <property type="match status" value="1"/>
</dbReference>
<dbReference type="GO" id="GO:0005634">
    <property type="term" value="C:nucleus"/>
    <property type="evidence" value="ECO:0007669"/>
    <property type="project" value="UniProtKB-SubCell"/>
</dbReference>
<dbReference type="PROSITE" id="PS51742">
    <property type="entry name" value="PPC"/>
    <property type="match status" value="1"/>
</dbReference>
<keyword evidence="3 6" id="KW-0238">DNA-binding</keyword>
<feature type="region of interest" description="Disordered" evidence="7">
    <location>
        <begin position="86"/>
        <end position="111"/>
    </location>
</feature>
<dbReference type="Gene3D" id="3.30.1330.80">
    <property type="entry name" value="Hypothetical protein, similar to alpha- acetolactate decarboxylase, domain 2"/>
    <property type="match status" value="1"/>
</dbReference>
<dbReference type="InterPro" id="IPR017956">
    <property type="entry name" value="AT_hook_DNA-bd_motif"/>
</dbReference>
<feature type="region of interest" description="Disordered" evidence="7">
    <location>
        <begin position="328"/>
        <end position="362"/>
    </location>
</feature>
<comment type="domain">
    <text evidence="6">The PPC domain mediates interactions between AHL proteins.</text>
</comment>
<dbReference type="SMART" id="SM00384">
    <property type="entry name" value="AT_hook"/>
    <property type="match status" value="2"/>
</dbReference>
<evidence type="ECO:0000256" key="2">
    <source>
        <dbReference type="ARBA" id="ARBA00023015"/>
    </source>
</evidence>
<feature type="region of interest" description="Disordered" evidence="7">
    <location>
        <begin position="287"/>
        <end position="309"/>
    </location>
</feature>
<dbReference type="AlphaFoldDB" id="A0A445HMY9"/>
<proteinExistence type="predicted"/>
<evidence type="ECO:0000313" key="10">
    <source>
        <dbReference type="Proteomes" id="UP000289340"/>
    </source>
</evidence>
<dbReference type="Proteomes" id="UP000289340">
    <property type="component" value="Chromosome 12"/>
</dbReference>
<evidence type="ECO:0000256" key="5">
    <source>
        <dbReference type="ARBA" id="ARBA00023242"/>
    </source>
</evidence>
<feature type="domain" description="PPC" evidence="8">
    <location>
        <begin position="130"/>
        <end position="271"/>
    </location>
</feature>
<organism evidence="9 10">
    <name type="scientific">Glycine soja</name>
    <name type="common">Wild soybean</name>
    <dbReference type="NCBI Taxonomy" id="3848"/>
    <lineage>
        <taxon>Eukaryota</taxon>
        <taxon>Viridiplantae</taxon>
        <taxon>Streptophyta</taxon>
        <taxon>Embryophyta</taxon>
        <taxon>Tracheophyta</taxon>
        <taxon>Spermatophyta</taxon>
        <taxon>Magnoliopsida</taxon>
        <taxon>eudicotyledons</taxon>
        <taxon>Gunneridae</taxon>
        <taxon>Pentapetalae</taxon>
        <taxon>rosids</taxon>
        <taxon>fabids</taxon>
        <taxon>Fabales</taxon>
        <taxon>Fabaceae</taxon>
        <taxon>Papilionoideae</taxon>
        <taxon>50 kb inversion clade</taxon>
        <taxon>NPAAA clade</taxon>
        <taxon>indigoferoid/millettioid clade</taxon>
        <taxon>Phaseoleae</taxon>
        <taxon>Glycine</taxon>
        <taxon>Glycine subgen. Soja</taxon>
    </lineage>
</organism>
<gene>
    <name evidence="9" type="ORF">D0Y65_033731</name>
</gene>
<name>A0A445HMY9_GLYSO</name>
<dbReference type="PANTHER" id="PTHR31500:SF45">
    <property type="entry name" value="AT-HOOK MOTIF NUCLEAR-LOCALIZED PROTEIN"/>
    <property type="match status" value="1"/>
</dbReference>
<evidence type="ECO:0000256" key="7">
    <source>
        <dbReference type="SAM" id="MobiDB-lite"/>
    </source>
</evidence>